<dbReference type="Proteomes" id="UP000663829">
    <property type="component" value="Unassembled WGS sequence"/>
</dbReference>
<dbReference type="InterPro" id="IPR014729">
    <property type="entry name" value="Rossmann-like_a/b/a_fold"/>
</dbReference>
<keyword evidence="2" id="KW-0819">tRNA processing</keyword>
<comment type="caution">
    <text evidence="3">The sequence shown here is derived from an EMBL/GenBank/DDBJ whole genome shotgun (WGS) entry which is preliminary data.</text>
</comment>
<keyword evidence="5" id="KW-1185">Reference proteome</keyword>
<evidence type="ECO:0000313" key="5">
    <source>
        <dbReference type="Proteomes" id="UP000663829"/>
    </source>
</evidence>
<dbReference type="SUPFAM" id="SSF52402">
    <property type="entry name" value="Adenine nucleotide alpha hydrolases-like"/>
    <property type="match status" value="1"/>
</dbReference>
<dbReference type="GO" id="GO:0005829">
    <property type="term" value="C:cytosol"/>
    <property type="evidence" value="ECO:0007669"/>
    <property type="project" value="TreeGrafter"/>
</dbReference>
<evidence type="ECO:0000313" key="4">
    <source>
        <dbReference type="EMBL" id="CAF3521861.1"/>
    </source>
</evidence>
<dbReference type="OrthoDB" id="25129at2759"/>
<keyword evidence="1" id="KW-0963">Cytoplasm</keyword>
<dbReference type="GO" id="GO:0002143">
    <property type="term" value="P:tRNA wobble position uridine thiolation"/>
    <property type="evidence" value="ECO:0007669"/>
    <property type="project" value="TreeGrafter"/>
</dbReference>
<dbReference type="PANTHER" id="PTHR20882">
    <property type="entry name" value="CYTOPLASMIC TRNA 2-THIOLATION PROTEIN 2"/>
    <property type="match status" value="1"/>
</dbReference>
<proteinExistence type="predicted"/>
<evidence type="ECO:0008006" key="6">
    <source>
        <dbReference type="Google" id="ProtNLM"/>
    </source>
</evidence>
<dbReference type="EMBL" id="CAJOBC010000029">
    <property type="protein sequence ID" value="CAF3521861.1"/>
    <property type="molecule type" value="Genomic_DNA"/>
</dbReference>
<evidence type="ECO:0000256" key="2">
    <source>
        <dbReference type="ARBA" id="ARBA00022694"/>
    </source>
</evidence>
<dbReference type="GO" id="GO:0000049">
    <property type="term" value="F:tRNA binding"/>
    <property type="evidence" value="ECO:0007669"/>
    <property type="project" value="InterPro"/>
</dbReference>
<dbReference type="AlphaFoldDB" id="A0A813NT18"/>
<name>A0A813NT18_9BILA</name>
<evidence type="ECO:0000256" key="1">
    <source>
        <dbReference type="ARBA" id="ARBA00022490"/>
    </source>
</evidence>
<gene>
    <name evidence="3" type="ORF">GPM918_LOCUS395</name>
    <name evidence="4" type="ORF">SRO942_LOCUS396</name>
</gene>
<dbReference type="EMBL" id="CAJNOQ010000029">
    <property type="protein sequence ID" value="CAF0743301.1"/>
    <property type="molecule type" value="Genomic_DNA"/>
</dbReference>
<dbReference type="InterPro" id="IPR019407">
    <property type="entry name" value="CTU2"/>
</dbReference>
<dbReference type="Proteomes" id="UP000681722">
    <property type="component" value="Unassembled WGS sequence"/>
</dbReference>
<accession>A0A813NT18</accession>
<protein>
    <recommendedName>
        <fullName evidence="6">Cytoplasmic tRNA 2-thiolation protein 2</fullName>
    </recommendedName>
</protein>
<dbReference type="PANTHER" id="PTHR20882:SF14">
    <property type="entry name" value="CYTOPLASMIC TRNA 2-THIOLATION PROTEIN 2"/>
    <property type="match status" value="1"/>
</dbReference>
<organism evidence="3 5">
    <name type="scientific">Didymodactylos carnosus</name>
    <dbReference type="NCBI Taxonomy" id="1234261"/>
    <lineage>
        <taxon>Eukaryota</taxon>
        <taxon>Metazoa</taxon>
        <taxon>Spiralia</taxon>
        <taxon>Gnathifera</taxon>
        <taxon>Rotifera</taxon>
        <taxon>Eurotatoria</taxon>
        <taxon>Bdelloidea</taxon>
        <taxon>Philodinida</taxon>
        <taxon>Philodinidae</taxon>
        <taxon>Didymodactylos</taxon>
    </lineage>
</organism>
<sequence>MSCDQDAVVVVRIGDPLCRQCFEEYFLHKFRSTLSKSKIFDKGERVLIGYSGGSSSTALIHLIHDGLSLRTKKRILLEPHVVFIDETCLYENVCSKLITDKVTELVSTKLGYPLHILPLNQNFNEDECDLNEYIRSTKSLTAREELVRRLKLNLLIETARKEQCSKLLLADNCTKLAAQILSDMCNGKGAHVAFDSDERFNVCYACRRLLKDLVGVNDRA</sequence>
<dbReference type="Gene3D" id="3.40.50.620">
    <property type="entry name" value="HUPs"/>
    <property type="match status" value="1"/>
</dbReference>
<dbReference type="GO" id="GO:0016783">
    <property type="term" value="F:sulfurtransferase activity"/>
    <property type="evidence" value="ECO:0007669"/>
    <property type="project" value="TreeGrafter"/>
</dbReference>
<evidence type="ECO:0000313" key="3">
    <source>
        <dbReference type="EMBL" id="CAF0743301.1"/>
    </source>
</evidence>
<reference evidence="3" key="1">
    <citation type="submission" date="2021-02" db="EMBL/GenBank/DDBJ databases">
        <authorList>
            <person name="Nowell W R."/>
        </authorList>
    </citation>
    <scope>NUCLEOTIDE SEQUENCE</scope>
</reference>